<dbReference type="AlphaFoldDB" id="A0A6A7C350"/>
<dbReference type="Gene3D" id="3.30.70.600">
    <property type="entry name" value="Ribosomal protein S10 domain"/>
    <property type="match status" value="1"/>
</dbReference>
<dbReference type="HAMAP" id="MF_00508">
    <property type="entry name" value="Ribosomal_uS10"/>
    <property type="match status" value="1"/>
</dbReference>
<dbReference type="Pfam" id="PF00338">
    <property type="entry name" value="Ribosomal_S10"/>
    <property type="match status" value="1"/>
</dbReference>
<accession>A0A6A7C350</accession>
<evidence type="ECO:0000256" key="2">
    <source>
        <dbReference type="ARBA" id="ARBA00022980"/>
    </source>
</evidence>
<sequence length="156" mass="17993">SEIRLPRAIQATYLDPLRRRPEGYHTLPVTCDLQIRSYSVRNLEVYSDFAMRAAYYLNLVAIGPLPLPKLRTLTTVIRGPFVHKKSQENFERITRRRRIEIRGGHPDAVAAWLAFVKKHRYYGIGMKANVFEYSGLDVGKDMDAESVRISERLGDE</sequence>
<dbReference type="OrthoDB" id="366214at2759"/>
<dbReference type="InterPro" id="IPR001848">
    <property type="entry name" value="Ribosomal_uS10"/>
</dbReference>
<proteinExistence type="inferred from homology"/>
<evidence type="ECO:0000256" key="5">
    <source>
        <dbReference type="ARBA" id="ARBA00042916"/>
    </source>
</evidence>
<reference evidence="8" key="1">
    <citation type="journal article" date="2020" name="Stud. Mycol.">
        <title>101 Dothideomycetes genomes: a test case for predicting lifestyles and emergence of pathogens.</title>
        <authorList>
            <person name="Haridas S."/>
            <person name="Albert R."/>
            <person name="Binder M."/>
            <person name="Bloem J."/>
            <person name="Labutti K."/>
            <person name="Salamov A."/>
            <person name="Andreopoulos B."/>
            <person name="Baker S."/>
            <person name="Barry K."/>
            <person name="Bills G."/>
            <person name="Bluhm B."/>
            <person name="Cannon C."/>
            <person name="Castanera R."/>
            <person name="Culley D."/>
            <person name="Daum C."/>
            <person name="Ezra D."/>
            <person name="Gonzalez J."/>
            <person name="Henrissat B."/>
            <person name="Kuo A."/>
            <person name="Liang C."/>
            <person name="Lipzen A."/>
            <person name="Lutzoni F."/>
            <person name="Magnuson J."/>
            <person name="Mondo S."/>
            <person name="Nolan M."/>
            <person name="Ohm R."/>
            <person name="Pangilinan J."/>
            <person name="Park H.-J."/>
            <person name="Ramirez L."/>
            <person name="Alfaro M."/>
            <person name="Sun H."/>
            <person name="Tritt A."/>
            <person name="Yoshinaga Y."/>
            <person name="Zwiers L.-H."/>
            <person name="Turgeon B."/>
            <person name="Goodwin S."/>
            <person name="Spatafora J."/>
            <person name="Crous P."/>
            <person name="Grigoriev I."/>
        </authorList>
    </citation>
    <scope>NUCLEOTIDE SEQUENCE</scope>
    <source>
        <strain evidence="8">CBS 480.64</strain>
    </source>
</reference>
<dbReference type="Proteomes" id="UP000799421">
    <property type="component" value="Unassembled WGS sequence"/>
</dbReference>
<evidence type="ECO:0000256" key="6">
    <source>
        <dbReference type="ARBA" id="ARBA00078476"/>
    </source>
</evidence>
<evidence type="ECO:0000313" key="9">
    <source>
        <dbReference type="Proteomes" id="UP000799421"/>
    </source>
</evidence>
<evidence type="ECO:0000256" key="4">
    <source>
        <dbReference type="ARBA" id="ARBA00035261"/>
    </source>
</evidence>
<feature type="non-terminal residue" evidence="8">
    <location>
        <position position="156"/>
    </location>
</feature>
<dbReference type="GO" id="GO:1990904">
    <property type="term" value="C:ribonucleoprotein complex"/>
    <property type="evidence" value="ECO:0007669"/>
    <property type="project" value="UniProtKB-KW"/>
</dbReference>
<dbReference type="FunFam" id="3.30.70.600:FF:000003">
    <property type="entry name" value="30S ribosomal protein S10"/>
    <property type="match status" value="1"/>
</dbReference>
<dbReference type="GO" id="GO:0003735">
    <property type="term" value="F:structural constituent of ribosome"/>
    <property type="evidence" value="ECO:0007669"/>
    <property type="project" value="InterPro"/>
</dbReference>
<comment type="similarity">
    <text evidence="1">Belongs to the universal ribosomal protein uS10 family.</text>
</comment>
<name>A0A6A7C350_9PEZI</name>
<dbReference type="SUPFAM" id="SSF54999">
    <property type="entry name" value="Ribosomal protein S10"/>
    <property type="match status" value="1"/>
</dbReference>
<dbReference type="GO" id="GO:0006412">
    <property type="term" value="P:translation"/>
    <property type="evidence" value="ECO:0007669"/>
    <property type="project" value="InterPro"/>
</dbReference>
<dbReference type="EMBL" id="MU005969">
    <property type="protein sequence ID" value="KAF2861940.1"/>
    <property type="molecule type" value="Genomic_DNA"/>
</dbReference>
<keyword evidence="2 8" id="KW-0689">Ribosomal protein</keyword>
<dbReference type="PANTHER" id="PTHR11700">
    <property type="entry name" value="30S RIBOSOMAL PROTEIN S10 FAMILY MEMBER"/>
    <property type="match status" value="1"/>
</dbReference>
<evidence type="ECO:0000259" key="7">
    <source>
        <dbReference type="SMART" id="SM01403"/>
    </source>
</evidence>
<dbReference type="InterPro" id="IPR036838">
    <property type="entry name" value="Ribosomal_uS10_dom_sf"/>
</dbReference>
<evidence type="ECO:0000256" key="1">
    <source>
        <dbReference type="ARBA" id="ARBA00007102"/>
    </source>
</evidence>
<evidence type="ECO:0000313" key="8">
    <source>
        <dbReference type="EMBL" id="KAF2861940.1"/>
    </source>
</evidence>
<dbReference type="InterPro" id="IPR027486">
    <property type="entry name" value="Ribosomal_uS10_dom"/>
</dbReference>
<protein>
    <recommendedName>
        <fullName evidence="4">Small ribosomal subunit protein uS10m</fullName>
    </recommendedName>
    <alternativeName>
        <fullName evidence="5">37S ribosomal protein S10, mitochondrial</fullName>
    </alternativeName>
    <alternativeName>
        <fullName evidence="6">Mitochondrial ribosomal small subunit protein 10</fullName>
    </alternativeName>
</protein>
<dbReference type="SMART" id="SM01403">
    <property type="entry name" value="Ribosomal_S10"/>
    <property type="match status" value="1"/>
</dbReference>
<keyword evidence="3" id="KW-0687">Ribonucleoprotein</keyword>
<evidence type="ECO:0000256" key="3">
    <source>
        <dbReference type="ARBA" id="ARBA00023274"/>
    </source>
</evidence>
<keyword evidence="9" id="KW-1185">Reference proteome</keyword>
<dbReference type="GO" id="GO:0005840">
    <property type="term" value="C:ribosome"/>
    <property type="evidence" value="ECO:0007669"/>
    <property type="project" value="UniProtKB-KW"/>
</dbReference>
<feature type="non-terminal residue" evidence="8">
    <location>
        <position position="1"/>
    </location>
</feature>
<feature type="domain" description="Small ribosomal subunit protein uS10" evidence="7">
    <location>
        <begin position="32"/>
        <end position="129"/>
    </location>
</feature>
<organism evidence="8 9">
    <name type="scientific">Piedraia hortae CBS 480.64</name>
    <dbReference type="NCBI Taxonomy" id="1314780"/>
    <lineage>
        <taxon>Eukaryota</taxon>
        <taxon>Fungi</taxon>
        <taxon>Dikarya</taxon>
        <taxon>Ascomycota</taxon>
        <taxon>Pezizomycotina</taxon>
        <taxon>Dothideomycetes</taxon>
        <taxon>Dothideomycetidae</taxon>
        <taxon>Capnodiales</taxon>
        <taxon>Piedraiaceae</taxon>
        <taxon>Piedraia</taxon>
    </lineage>
</organism>
<gene>
    <name evidence="8" type="ORF">K470DRAFT_204517</name>
</gene>